<evidence type="ECO:0000313" key="2">
    <source>
        <dbReference type="Proteomes" id="UP000094147"/>
    </source>
</evidence>
<evidence type="ECO:0000313" key="1">
    <source>
        <dbReference type="EMBL" id="AOE49849.1"/>
    </source>
</evidence>
<dbReference type="PANTHER" id="PTHR30203:SF24">
    <property type="entry name" value="BLR4935 PROTEIN"/>
    <property type="match status" value="1"/>
</dbReference>
<dbReference type="KEGG" id="ksd:KS2013_1129"/>
<organism evidence="1 2">
    <name type="scientific">Kangiella sediminilitoris</name>
    <dbReference type="NCBI Taxonomy" id="1144748"/>
    <lineage>
        <taxon>Bacteria</taxon>
        <taxon>Pseudomonadati</taxon>
        <taxon>Pseudomonadota</taxon>
        <taxon>Gammaproteobacteria</taxon>
        <taxon>Kangiellales</taxon>
        <taxon>Kangiellaceae</taxon>
        <taxon>Kangiella</taxon>
    </lineage>
</organism>
<dbReference type="STRING" id="1144748.KS2013_1129"/>
<name>A0A1B3BAM5_9GAMM</name>
<evidence type="ECO:0008006" key="3">
    <source>
        <dbReference type="Google" id="ProtNLM"/>
    </source>
</evidence>
<reference evidence="2" key="1">
    <citation type="submission" date="2015-08" db="EMBL/GenBank/DDBJ databases">
        <authorList>
            <person name="Kim K.M."/>
        </authorList>
    </citation>
    <scope>NUCLEOTIDE SEQUENCE [LARGE SCALE GENOMIC DNA]</scope>
    <source>
        <strain evidence="2">KCTC 23892</strain>
    </source>
</reference>
<dbReference type="Gene3D" id="1.20.1600.10">
    <property type="entry name" value="Outer membrane efflux proteins (OEP)"/>
    <property type="match status" value="1"/>
</dbReference>
<dbReference type="GO" id="GO:0015562">
    <property type="term" value="F:efflux transmembrane transporter activity"/>
    <property type="evidence" value="ECO:0007669"/>
    <property type="project" value="InterPro"/>
</dbReference>
<keyword evidence="2" id="KW-1185">Reference proteome</keyword>
<dbReference type="AlphaFoldDB" id="A0A1B3BAM5"/>
<sequence length="456" mass="51988">MRLKSISVLLLGLFLAWDDSQATELKSQGYGYSLESTLIMAIENDPWLKKSQFQEKSLRSAGVAESSLPDPKASISLANLPVDDFSFNSQAMTQFKLGLSQTFARGDSLSIKSDIKELQADAQPHLRMNRKTQLMMEVGSLWLDAYKAQRSIELISNKRHLFQELKEAAEINYRSVIQSSSQQELIRADLELVKLDDQITVYEDKLHNTIRRMSEYVPLPQNYFSSYETNKTPNYFSSALPEIKLIHEEHIQQHPLVLAIDKNIQSSSKTIDLKKEGYKPQFTVNGGYGLRQDGLNGEDRPDFFSVGVSFDVPLFTDNRQDKEVEAATYSKESQKEERALVIKKLSSGHSAQLSRLNKLKKRLRLYEKEIFPQVMLQSEASMTAYSNNEADFSELVRARIDEVNTQLTVLDIAVEIEKAKLRANYYQAQTSNELLAHIKPHSNQPMLKKIYGDDNE</sequence>
<accession>A0A1B3BAM5</accession>
<dbReference type="OrthoDB" id="5607838at2"/>
<dbReference type="SUPFAM" id="SSF56954">
    <property type="entry name" value="Outer membrane efflux proteins (OEP)"/>
    <property type="match status" value="1"/>
</dbReference>
<dbReference type="EMBL" id="CP012418">
    <property type="protein sequence ID" value="AOE49849.1"/>
    <property type="molecule type" value="Genomic_DNA"/>
</dbReference>
<proteinExistence type="predicted"/>
<protein>
    <recommendedName>
        <fullName evidence="3">Transporter</fullName>
    </recommendedName>
</protein>
<dbReference type="RefSeq" id="WP_068990987.1">
    <property type="nucleotide sequence ID" value="NZ_CP012418.1"/>
</dbReference>
<gene>
    <name evidence="1" type="ORF">KS2013_1129</name>
</gene>
<dbReference type="InterPro" id="IPR010131">
    <property type="entry name" value="MdtP/NodT-like"/>
</dbReference>
<dbReference type="PANTHER" id="PTHR30203">
    <property type="entry name" value="OUTER MEMBRANE CATION EFFLUX PROTEIN"/>
    <property type="match status" value="1"/>
</dbReference>
<dbReference type="PATRIC" id="fig|1144748.3.peg.1141"/>
<dbReference type="Proteomes" id="UP000094147">
    <property type="component" value="Chromosome"/>
</dbReference>